<name>B8B1C8_ORYSI</name>
<dbReference type="Proteomes" id="UP000007015">
    <property type="component" value="Chromosome 6"/>
</dbReference>
<protein>
    <submittedName>
        <fullName evidence="1">Uncharacterized protein</fullName>
    </submittedName>
</protein>
<reference evidence="1 2" key="1">
    <citation type="journal article" date="2005" name="PLoS Biol.">
        <title>The genomes of Oryza sativa: a history of duplications.</title>
        <authorList>
            <person name="Yu J."/>
            <person name="Wang J."/>
            <person name="Lin W."/>
            <person name="Li S."/>
            <person name="Li H."/>
            <person name="Zhou J."/>
            <person name="Ni P."/>
            <person name="Dong W."/>
            <person name="Hu S."/>
            <person name="Zeng C."/>
            <person name="Zhang J."/>
            <person name="Zhang Y."/>
            <person name="Li R."/>
            <person name="Xu Z."/>
            <person name="Li S."/>
            <person name="Li X."/>
            <person name="Zheng H."/>
            <person name="Cong L."/>
            <person name="Lin L."/>
            <person name="Yin J."/>
            <person name="Geng J."/>
            <person name="Li G."/>
            <person name="Shi J."/>
            <person name="Liu J."/>
            <person name="Lv H."/>
            <person name="Li J."/>
            <person name="Wang J."/>
            <person name="Deng Y."/>
            <person name="Ran L."/>
            <person name="Shi X."/>
            <person name="Wang X."/>
            <person name="Wu Q."/>
            <person name="Li C."/>
            <person name="Ren X."/>
            <person name="Wang J."/>
            <person name="Wang X."/>
            <person name="Li D."/>
            <person name="Liu D."/>
            <person name="Zhang X."/>
            <person name="Ji Z."/>
            <person name="Zhao W."/>
            <person name="Sun Y."/>
            <person name="Zhang Z."/>
            <person name="Bao J."/>
            <person name="Han Y."/>
            <person name="Dong L."/>
            <person name="Ji J."/>
            <person name="Chen P."/>
            <person name="Wu S."/>
            <person name="Liu J."/>
            <person name="Xiao Y."/>
            <person name="Bu D."/>
            <person name="Tan J."/>
            <person name="Yang L."/>
            <person name="Ye C."/>
            <person name="Zhang J."/>
            <person name="Xu J."/>
            <person name="Zhou Y."/>
            <person name="Yu Y."/>
            <person name="Zhang B."/>
            <person name="Zhuang S."/>
            <person name="Wei H."/>
            <person name="Liu B."/>
            <person name="Lei M."/>
            <person name="Yu H."/>
            <person name="Li Y."/>
            <person name="Xu H."/>
            <person name="Wei S."/>
            <person name="He X."/>
            <person name="Fang L."/>
            <person name="Zhang Z."/>
            <person name="Zhang Y."/>
            <person name="Huang X."/>
            <person name="Su Z."/>
            <person name="Tong W."/>
            <person name="Li J."/>
            <person name="Tong Z."/>
            <person name="Li S."/>
            <person name="Ye J."/>
            <person name="Wang L."/>
            <person name="Fang L."/>
            <person name="Lei T."/>
            <person name="Chen C."/>
            <person name="Chen H."/>
            <person name="Xu Z."/>
            <person name="Li H."/>
            <person name="Huang H."/>
            <person name="Zhang F."/>
            <person name="Xu H."/>
            <person name="Li N."/>
            <person name="Zhao C."/>
            <person name="Li S."/>
            <person name="Dong L."/>
            <person name="Huang Y."/>
            <person name="Li L."/>
            <person name="Xi Y."/>
            <person name="Qi Q."/>
            <person name="Li W."/>
            <person name="Zhang B."/>
            <person name="Hu W."/>
            <person name="Zhang Y."/>
            <person name="Tian X."/>
            <person name="Jiao Y."/>
            <person name="Liang X."/>
            <person name="Jin J."/>
            <person name="Gao L."/>
            <person name="Zheng W."/>
            <person name="Hao B."/>
            <person name="Liu S."/>
            <person name="Wang W."/>
            <person name="Yuan L."/>
            <person name="Cao M."/>
            <person name="McDermott J."/>
            <person name="Samudrala R."/>
            <person name="Wang J."/>
            <person name="Wong G.K."/>
            <person name="Yang H."/>
        </authorList>
    </citation>
    <scope>NUCLEOTIDE SEQUENCE [LARGE SCALE GENOMIC DNA]</scope>
    <source>
        <strain evidence="2">cv. 93-11</strain>
    </source>
</reference>
<dbReference type="Gramene" id="BGIOSGA022832-TA">
    <property type="protein sequence ID" value="BGIOSGA022832-PA"/>
    <property type="gene ID" value="BGIOSGA022832"/>
</dbReference>
<proteinExistence type="predicted"/>
<dbReference type="EMBL" id="CM000131">
    <property type="protein sequence ID" value="EEC80531.1"/>
    <property type="molecule type" value="Genomic_DNA"/>
</dbReference>
<evidence type="ECO:0000313" key="2">
    <source>
        <dbReference type="Proteomes" id="UP000007015"/>
    </source>
</evidence>
<keyword evidence="2" id="KW-1185">Reference proteome</keyword>
<dbReference type="AlphaFoldDB" id="B8B1C8"/>
<accession>B8B1C8</accession>
<organism evidence="1 2">
    <name type="scientific">Oryza sativa subsp. indica</name>
    <name type="common">Rice</name>
    <dbReference type="NCBI Taxonomy" id="39946"/>
    <lineage>
        <taxon>Eukaryota</taxon>
        <taxon>Viridiplantae</taxon>
        <taxon>Streptophyta</taxon>
        <taxon>Embryophyta</taxon>
        <taxon>Tracheophyta</taxon>
        <taxon>Spermatophyta</taxon>
        <taxon>Magnoliopsida</taxon>
        <taxon>Liliopsida</taxon>
        <taxon>Poales</taxon>
        <taxon>Poaceae</taxon>
        <taxon>BOP clade</taxon>
        <taxon>Oryzoideae</taxon>
        <taxon>Oryzeae</taxon>
        <taxon>Oryzinae</taxon>
        <taxon>Oryza</taxon>
        <taxon>Oryza sativa</taxon>
    </lineage>
</organism>
<gene>
    <name evidence="1" type="ORF">OsI_22815</name>
</gene>
<dbReference type="HOGENOM" id="CLU_2296361_0_0_1"/>
<evidence type="ECO:0000313" key="1">
    <source>
        <dbReference type="EMBL" id="EEC80531.1"/>
    </source>
</evidence>
<sequence>MAKRPMTGHIETAKCGGVAARSIRFLLHHSLSSESEATVTLVSTLLAIMQGRTFKGAVQIVMSLGDEGETGGQGTGSSCRQDHAMAGGLAGGVRYGANGTT</sequence>